<proteinExistence type="predicted"/>
<dbReference type="AlphaFoldDB" id="F4H8S9"/>
<dbReference type="Proteomes" id="UP000006908">
    <property type="component" value="Chromosome"/>
</dbReference>
<protein>
    <submittedName>
        <fullName evidence="1">Uncharacterized protein</fullName>
    </submittedName>
</protein>
<sequence length="53" mass="5974">MSSSTWATLSYEAFAKPYACVKSPCDDVGELHIAGEFQLYFRIALHKAVEFFP</sequence>
<evidence type="ECO:0000313" key="1">
    <source>
        <dbReference type="EMBL" id="AEC17085.1"/>
    </source>
</evidence>
<dbReference type="STRING" id="1005058.UMN179_01057"/>
<dbReference type="KEGG" id="gan:UMN179_01057"/>
<accession>F4H8S9</accession>
<organism evidence="1 2">
    <name type="scientific">Gallibacterium anatis (strain UMN179)</name>
    <name type="common">Pasteurella anatis</name>
    <dbReference type="NCBI Taxonomy" id="1005058"/>
    <lineage>
        <taxon>Bacteria</taxon>
        <taxon>Pseudomonadati</taxon>
        <taxon>Pseudomonadota</taxon>
        <taxon>Gammaproteobacteria</taxon>
        <taxon>Pasteurellales</taxon>
        <taxon>Pasteurellaceae</taxon>
        <taxon>Gallibacterium</taxon>
    </lineage>
</organism>
<evidence type="ECO:0000313" key="2">
    <source>
        <dbReference type="Proteomes" id="UP000006908"/>
    </source>
</evidence>
<gene>
    <name evidence="1" type="ordered locus">UMN179_01057</name>
</gene>
<dbReference type="EMBL" id="CP002667">
    <property type="protein sequence ID" value="AEC17085.1"/>
    <property type="molecule type" value="Genomic_DNA"/>
</dbReference>
<name>F4H8S9_GALAU</name>
<reference evidence="1 2" key="1">
    <citation type="journal article" date="2011" name="J. Bacteriol.">
        <title>Complete genome sequence of Gallibacterium anatis strain UMN179, isolated from a laying hen with peritonitis.</title>
        <authorList>
            <person name="Johnson T.J."/>
            <person name="Fernandez-Alarcon C."/>
            <person name="Bojesen A.M."/>
            <person name="Nolan L.K."/>
            <person name="Trampel D.W."/>
            <person name="Seemann T."/>
        </authorList>
    </citation>
    <scope>NUCLEOTIDE SEQUENCE [LARGE SCALE GENOMIC DNA]</scope>
    <source>
        <strain evidence="1 2">UMN179</strain>
    </source>
</reference>
<dbReference type="HOGENOM" id="CLU_3061877_0_0_6"/>